<comment type="caution">
    <text evidence="1">The sequence shown here is derived from an EMBL/GenBank/DDBJ whole genome shotgun (WGS) entry which is preliminary data.</text>
</comment>
<sequence length="89" mass="10574">MGRWGGQRIKLLHRTIMPCFMEHWNITLSAHLHIGPLTSAETPIYLRKISYLLRPSKSIRYLLFHFGSKRTYNIPSLKRSDCRRQVIKH</sequence>
<evidence type="ECO:0000313" key="1">
    <source>
        <dbReference type="EMBL" id="KAF7949476.1"/>
    </source>
</evidence>
<proteinExistence type="predicted"/>
<dbReference type="RefSeq" id="XP_038735360.1">
    <property type="nucleotide sequence ID" value="XM_038873497.1"/>
</dbReference>
<name>A0A9P5M730_9HELO</name>
<protein>
    <submittedName>
        <fullName evidence="1">Uncharacterized protein</fullName>
    </submittedName>
</protein>
<keyword evidence="2" id="KW-1185">Reference proteome</keyword>
<gene>
    <name evidence="1" type="ORF">EAE97_002985</name>
</gene>
<dbReference type="EMBL" id="RCSW01000005">
    <property type="protein sequence ID" value="KAF7949476.1"/>
    <property type="molecule type" value="Genomic_DNA"/>
</dbReference>
<dbReference type="GeneID" id="62146574"/>
<organism evidence="1 2">
    <name type="scientific">Botrytis byssoidea</name>
    <dbReference type="NCBI Taxonomy" id="139641"/>
    <lineage>
        <taxon>Eukaryota</taxon>
        <taxon>Fungi</taxon>
        <taxon>Dikarya</taxon>
        <taxon>Ascomycota</taxon>
        <taxon>Pezizomycotina</taxon>
        <taxon>Leotiomycetes</taxon>
        <taxon>Helotiales</taxon>
        <taxon>Sclerotiniaceae</taxon>
        <taxon>Botrytis</taxon>
    </lineage>
</organism>
<reference evidence="1 2" key="1">
    <citation type="journal article" date="2020" name="Genome Biol. Evol.">
        <title>Comparative genomics of Sclerotiniaceae.</title>
        <authorList>
            <person name="Valero Jimenez C.A."/>
            <person name="Steentjes M."/>
            <person name="Scholten O.E."/>
            <person name="Van Kan J.A.L."/>
        </authorList>
    </citation>
    <scope>NUCLEOTIDE SEQUENCE [LARGE SCALE GENOMIC DNA]</scope>
    <source>
        <strain evidence="1 2">MUCL 94</strain>
    </source>
</reference>
<accession>A0A9P5M730</accession>
<dbReference type="AlphaFoldDB" id="A0A9P5M730"/>
<dbReference type="Proteomes" id="UP000710849">
    <property type="component" value="Unassembled WGS sequence"/>
</dbReference>
<evidence type="ECO:0000313" key="2">
    <source>
        <dbReference type="Proteomes" id="UP000710849"/>
    </source>
</evidence>